<dbReference type="Gene3D" id="3.50.50.60">
    <property type="entry name" value="FAD/NAD(P)-binding domain"/>
    <property type="match status" value="1"/>
</dbReference>
<dbReference type="EMBL" id="RKQG01000001">
    <property type="protein sequence ID" value="RPE36900.1"/>
    <property type="molecule type" value="Genomic_DNA"/>
</dbReference>
<comment type="subunit">
    <text evidence="5">Monomer.</text>
</comment>
<feature type="binding site" evidence="5">
    <location>
        <position position="61"/>
    </location>
    <ligand>
        <name>FAD</name>
        <dbReference type="ChEBI" id="CHEBI:57692"/>
    </ligand>
</feature>
<sequence length="408" mass="43198">MANTTKTTDTTDTTSTADVAIVGGGPGGLTLARLLTMRGVRVTVYERDAGRAARTQGGTLDLHADTGQRALRAAGLTEAFRRHARPEGEDMLLLDHTGTVLHRDDTPDDSPALRPEIDRTDLRDLLLDSLPPGTVAWGRALRTATSGDGDGNGGDGGDGWQLEFADGSRAEHRTVIGADGAHSRLRPLLTDATPRHLGVNTVEGAIPDLDRTRPDLAAVVGRYWVVGDGHSLVAQRCSDGSARIGLTFYGPAHRAPDWLTTCGIPFEDPDAARAALLPLFADWTPECRALIAACTGPLTPRTLTALPVGLRWPHRPGLTLLGDAAHLMPPVGHGANAAMRDALELATALAATPDDPDAALHAYEEEMFTRTTRVAAESARILEMITSPAGAPRIAAFFRGEDDRAAAR</sequence>
<evidence type="ECO:0000256" key="1">
    <source>
        <dbReference type="ARBA" id="ARBA00022630"/>
    </source>
</evidence>
<dbReference type="InterPro" id="IPR036188">
    <property type="entry name" value="FAD/NAD-bd_sf"/>
</dbReference>
<feature type="binding site" evidence="5">
    <location>
        <position position="119"/>
    </location>
    <ligand>
        <name>FAD</name>
        <dbReference type="ChEBI" id="CHEBI:57692"/>
    </ligand>
</feature>
<gene>
    <name evidence="7" type="ORF">EDD38_5281</name>
</gene>
<dbReference type="InterPro" id="IPR043683">
    <property type="entry name" value="TetX_monooxygenase"/>
</dbReference>
<organism evidence="7 8">
    <name type="scientific">Kitasatospora cineracea</name>
    <dbReference type="NCBI Taxonomy" id="88074"/>
    <lineage>
        <taxon>Bacteria</taxon>
        <taxon>Bacillati</taxon>
        <taxon>Actinomycetota</taxon>
        <taxon>Actinomycetes</taxon>
        <taxon>Kitasatosporales</taxon>
        <taxon>Streptomycetaceae</taxon>
        <taxon>Kitasatospora</taxon>
    </lineage>
</organism>
<dbReference type="Proteomes" id="UP000266906">
    <property type="component" value="Unassembled WGS sequence"/>
</dbReference>
<keyword evidence="4 5" id="KW-0503">Monooxygenase</keyword>
<keyword evidence="5" id="KW-0521">NADP</keyword>
<evidence type="ECO:0000313" key="8">
    <source>
        <dbReference type="Proteomes" id="UP000266906"/>
    </source>
</evidence>
<dbReference type="PANTHER" id="PTHR46972">
    <property type="entry name" value="MONOOXYGENASE ASQM-RELATED"/>
    <property type="match status" value="1"/>
</dbReference>
<dbReference type="EC" id="1.14.13.-" evidence="5"/>
<name>A0A3N4SE51_9ACTN</name>
<protein>
    <recommendedName>
        <fullName evidence="5">Flavin-dependent monooxygenase</fullName>
    </recommendedName>
    <alternativeName>
        <fullName evidence="5">TetX monooxygenase</fullName>
        <shortName evidence="5">TetX</shortName>
        <ecNumber evidence="5">1.14.13.-</ecNumber>
    </alternativeName>
</protein>
<keyword evidence="8" id="KW-1185">Reference proteome</keyword>
<dbReference type="InterPro" id="IPR002938">
    <property type="entry name" value="FAD-bd"/>
</dbReference>
<feature type="domain" description="FAD-binding" evidence="6">
    <location>
        <begin position="17"/>
        <end position="190"/>
    </location>
</feature>
<dbReference type="GO" id="GO:0046677">
    <property type="term" value="P:response to antibiotic"/>
    <property type="evidence" value="ECO:0007669"/>
    <property type="project" value="InterPro"/>
</dbReference>
<feature type="domain" description="FAD-binding" evidence="6">
    <location>
        <begin position="318"/>
        <end position="375"/>
    </location>
</feature>
<comment type="similarity">
    <text evidence="5">Belongs to the aromatic-ring hydroxylase family. TetX subfamily.</text>
</comment>
<comment type="caution">
    <text evidence="7">The sequence shown here is derived from an EMBL/GenBank/DDBJ whole genome shotgun (WGS) entry which is preliminary data.</text>
</comment>
<keyword evidence="5" id="KW-0547">Nucleotide-binding</keyword>
<dbReference type="RefSeq" id="WP_123819751.1">
    <property type="nucleotide sequence ID" value="NZ_RKQG01000001.1"/>
</dbReference>
<keyword evidence="3 5" id="KW-0560">Oxidoreductase</keyword>
<feature type="binding site" evidence="5">
    <location>
        <position position="323"/>
    </location>
    <ligand>
        <name>FAD</name>
        <dbReference type="ChEBI" id="CHEBI:57692"/>
    </ligand>
</feature>
<dbReference type="AlphaFoldDB" id="A0A3N4SE51"/>
<proteinExistence type="inferred from homology"/>
<evidence type="ECO:0000259" key="6">
    <source>
        <dbReference type="Pfam" id="PF01494"/>
    </source>
</evidence>
<comment type="cofactor">
    <cofactor evidence="5">
        <name>FAD</name>
        <dbReference type="ChEBI" id="CHEBI:57692"/>
    </cofactor>
</comment>
<comment type="function">
    <text evidence="5">An FAD-requiring monooxygenase active on some tetracycline antibiotic derivatives, which leads to their inactivation. Hydroxylates carbon 11a of tetracycline and some analogs.</text>
</comment>
<evidence type="ECO:0000256" key="3">
    <source>
        <dbReference type="ARBA" id="ARBA00023002"/>
    </source>
</evidence>
<comment type="domain">
    <text evidence="5">Consists of an N-terminal FAD-binding domain with a Rossman fold and a C-terminal substrate-binding domain.</text>
</comment>
<dbReference type="GO" id="GO:0071949">
    <property type="term" value="F:FAD binding"/>
    <property type="evidence" value="ECO:0007669"/>
    <property type="project" value="InterPro"/>
</dbReference>
<evidence type="ECO:0000256" key="5">
    <source>
        <dbReference type="HAMAP-Rule" id="MF_00845"/>
    </source>
</evidence>
<dbReference type="GO" id="GO:0005737">
    <property type="term" value="C:cytoplasm"/>
    <property type="evidence" value="ECO:0007669"/>
    <property type="project" value="UniProtKB-SubCell"/>
</dbReference>
<dbReference type="PRINTS" id="PR00420">
    <property type="entry name" value="RNGMNOXGNASE"/>
</dbReference>
<dbReference type="HAMAP" id="MF_00845">
    <property type="entry name" value="TetX_monooxygenase"/>
    <property type="match status" value="1"/>
</dbReference>
<keyword evidence="5" id="KW-0963">Cytoplasm</keyword>
<keyword evidence="1 5" id="KW-0285">Flavoprotein</keyword>
<evidence type="ECO:0000256" key="2">
    <source>
        <dbReference type="ARBA" id="ARBA00022827"/>
    </source>
</evidence>
<comment type="subcellular location">
    <subcellularLocation>
        <location evidence="5">Cytoplasm</location>
    </subcellularLocation>
</comment>
<keyword evidence="2 5" id="KW-0274">FAD</keyword>
<dbReference type="GO" id="GO:0004497">
    <property type="term" value="F:monooxygenase activity"/>
    <property type="evidence" value="ECO:0007669"/>
    <property type="project" value="UniProtKB-UniRule"/>
</dbReference>
<evidence type="ECO:0000256" key="4">
    <source>
        <dbReference type="ARBA" id="ARBA00023033"/>
    </source>
</evidence>
<reference evidence="7 8" key="1">
    <citation type="submission" date="2018-11" db="EMBL/GenBank/DDBJ databases">
        <title>Sequencing the genomes of 1000 actinobacteria strains.</title>
        <authorList>
            <person name="Klenk H.-P."/>
        </authorList>
    </citation>
    <scope>NUCLEOTIDE SEQUENCE [LARGE SCALE GENOMIC DNA]</scope>
    <source>
        <strain evidence="7 8">DSM 44781</strain>
    </source>
</reference>
<dbReference type="SUPFAM" id="SSF51905">
    <property type="entry name" value="FAD/NAD(P)-binding domain"/>
    <property type="match status" value="1"/>
</dbReference>
<dbReference type="Pfam" id="PF01494">
    <property type="entry name" value="FAD_binding_3"/>
    <property type="match status" value="2"/>
</dbReference>
<dbReference type="PANTHER" id="PTHR46972:SF1">
    <property type="entry name" value="FAD DEPENDENT OXIDOREDUCTASE DOMAIN-CONTAINING PROTEIN"/>
    <property type="match status" value="1"/>
</dbReference>
<accession>A0A3N4SE51</accession>
<evidence type="ECO:0000313" key="7">
    <source>
        <dbReference type="EMBL" id="RPE36900.1"/>
    </source>
</evidence>
<feature type="binding site" evidence="5">
    <location>
        <position position="54"/>
    </location>
    <ligand>
        <name>NADPH</name>
        <dbReference type="ChEBI" id="CHEBI:57783"/>
    </ligand>
</feature>
<comment type="catalytic activity">
    <reaction evidence="5">
        <text>a tetracycline + NADPH + O2 + H(+) = an 11a-hydroxytetracycline + NADP(+) + H2O</text>
        <dbReference type="Rhea" id="RHEA:61444"/>
        <dbReference type="ChEBI" id="CHEBI:15377"/>
        <dbReference type="ChEBI" id="CHEBI:15378"/>
        <dbReference type="ChEBI" id="CHEBI:15379"/>
        <dbReference type="ChEBI" id="CHEBI:57783"/>
        <dbReference type="ChEBI" id="CHEBI:58349"/>
        <dbReference type="ChEBI" id="CHEBI:144644"/>
        <dbReference type="ChEBI" id="CHEBI:144645"/>
    </reaction>
</comment>